<dbReference type="AlphaFoldDB" id="E6ZYF0"/>
<dbReference type="eggNOG" id="KOG3213">
    <property type="taxonomic scope" value="Eukaryota"/>
</dbReference>
<dbReference type="Pfam" id="PF05018">
    <property type="entry name" value="CFA20_dom"/>
    <property type="match status" value="1"/>
</dbReference>
<dbReference type="Proteomes" id="UP000008867">
    <property type="component" value="Chromosome 3"/>
</dbReference>
<reference evidence="2 3" key="1">
    <citation type="journal article" date="2010" name="Science">
        <title>Pathogenicity determinants in smut fungi revealed by genome comparison.</title>
        <authorList>
            <person name="Schirawski J."/>
            <person name="Mannhaupt G."/>
            <person name="Muench K."/>
            <person name="Brefort T."/>
            <person name="Schipper K."/>
            <person name="Doehlemann G."/>
            <person name="Di Stasio M."/>
            <person name="Roessel N."/>
            <person name="Mendoza-Mendoza A."/>
            <person name="Pester D."/>
            <person name="Mueller O."/>
            <person name="Winterberg B."/>
            <person name="Meyer E."/>
            <person name="Ghareeb H."/>
            <person name="Wollenberg T."/>
            <person name="Muensterkoetter M."/>
            <person name="Wong P."/>
            <person name="Walter M."/>
            <person name="Stukenbrock E."/>
            <person name="Gueldener U."/>
            <person name="Kahmann R."/>
        </authorList>
    </citation>
    <scope>NUCLEOTIDE SEQUENCE [LARGE SCALE GENOMIC DNA]</scope>
    <source>
        <strain evidence="3">SRZ2</strain>
    </source>
</reference>
<dbReference type="HOGENOM" id="CLU_049208_0_0_1"/>
<name>E6ZYF0_SPORE</name>
<dbReference type="EMBL" id="FQ311452">
    <property type="protein sequence ID" value="CBQ72257.1"/>
    <property type="molecule type" value="Genomic_DNA"/>
</dbReference>
<protein>
    <recommendedName>
        <fullName evidence="1">CFA20 domain-containing protein</fullName>
    </recommendedName>
</protein>
<evidence type="ECO:0000259" key="1">
    <source>
        <dbReference type="Pfam" id="PF05018"/>
    </source>
</evidence>
<evidence type="ECO:0000313" key="3">
    <source>
        <dbReference type="Proteomes" id="UP000008867"/>
    </source>
</evidence>
<feature type="domain" description="CFA20" evidence="1">
    <location>
        <begin position="86"/>
        <end position="252"/>
    </location>
</feature>
<accession>E6ZYF0</accession>
<dbReference type="PANTHER" id="PTHR12458">
    <property type="entry name" value="ORF PROTEIN"/>
    <property type="match status" value="1"/>
</dbReference>
<dbReference type="InterPro" id="IPR040441">
    <property type="entry name" value="CFA20/CFAP20DC"/>
</dbReference>
<dbReference type="OrthoDB" id="7486196at2759"/>
<organism evidence="2 3">
    <name type="scientific">Sporisorium reilianum (strain SRZ2)</name>
    <name type="common">Maize head smut fungus</name>
    <dbReference type="NCBI Taxonomy" id="999809"/>
    <lineage>
        <taxon>Eukaryota</taxon>
        <taxon>Fungi</taxon>
        <taxon>Dikarya</taxon>
        <taxon>Basidiomycota</taxon>
        <taxon>Ustilaginomycotina</taxon>
        <taxon>Ustilaginomycetes</taxon>
        <taxon>Ustilaginales</taxon>
        <taxon>Ustilaginaceae</taxon>
        <taxon>Sporisorium</taxon>
    </lineage>
</organism>
<evidence type="ECO:0000313" key="2">
    <source>
        <dbReference type="EMBL" id="CBQ72257.1"/>
    </source>
</evidence>
<keyword evidence="3" id="KW-1185">Reference proteome</keyword>
<gene>
    <name evidence="2" type="ORF">sr12978</name>
</gene>
<dbReference type="VEuPathDB" id="FungiDB:sr12978"/>
<proteinExistence type="predicted"/>
<sequence length="259" mass="28204">MTAAASAATSLFGDVVQPESLSLFSSTSSDPLALWALHQDGDLPEDSGIRLVIDETNVTAPNDPGVTHESFVVRAEDMRRGASSEPVLHIQSPAIRNAFIRSPAALGTELGIELPHISFQFKSIGSARPFALEVGIKDESGRRATIRVSSFQTAPKLYPAGATGTGPVLHLPLRQPDQDETSLTSWQVLTLDLQQLAGHLNDTSLLASSDTEGFRGPEQTFGRFHSITHVKIHANIRLRRVWCSRHLPDHDLPEFQLFS</sequence>
<dbReference type="InterPro" id="IPR007714">
    <property type="entry name" value="CFA20_dom"/>
</dbReference>